<dbReference type="GeneTree" id="ENSGT00940000162903"/>
<reference evidence="1" key="3">
    <citation type="submission" date="2025-09" db="UniProtKB">
        <authorList>
            <consortium name="Ensembl"/>
        </authorList>
    </citation>
    <scope>IDENTIFICATION</scope>
</reference>
<dbReference type="Proteomes" id="UP000008672">
    <property type="component" value="Unassembled WGS sequence"/>
</dbReference>
<reference evidence="2" key="1">
    <citation type="submission" date="2011-08" db="EMBL/GenBank/DDBJ databases">
        <title>The draft genome of Latimeria chalumnae.</title>
        <authorList>
            <person name="Di Palma F."/>
            <person name="Alfoldi J."/>
            <person name="Johnson J."/>
            <person name="Berlin A."/>
            <person name="Gnerre S."/>
            <person name="Jaffe D."/>
            <person name="MacCallum I."/>
            <person name="Young S."/>
            <person name="Walker B.J."/>
            <person name="Lander E."/>
            <person name="Lindblad-Toh K."/>
        </authorList>
    </citation>
    <scope>NUCLEOTIDE SEQUENCE [LARGE SCALE GENOMIC DNA]</scope>
    <source>
        <strain evidence="2">Wild caught</strain>
    </source>
</reference>
<organism evidence="1 2">
    <name type="scientific">Latimeria chalumnae</name>
    <name type="common">Coelacanth</name>
    <dbReference type="NCBI Taxonomy" id="7897"/>
    <lineage>
        <taxon>Eukaryota</taxon>
        <taxon>Metazoa</taxon>
        <taxon>Chordata</taxon>
        <taxon>Craniata</taxon>
        <taxon>Vertebrata</taxon>
        <taxon>Euteleostomi</taxon>
        <taxon>Coelacanthiformes</taxon>
        <taxon>Coelacanthidae</taxon>
        <taxon>Latimeria</taxon>
    </lineage>
</organism>
<evidence type="ECO:0008006" key="3">
    <source>
        <dbReference type="Google" id="ProtNLM"/>
    </source>
</evidence>
<accession>H3AGJ7</accession>
<dbReference type="PANTHER" id="PTHR46880:SF8">
    <property type="entry name" value="E3 SUMO-PROTEIN LIGASE KIAA1586"/>
    <property type="match status" value="1"/>
</dbReference>
<protein>
    <recommendedName>
        <fullName evidence="3">HAT C-terminal dimerisation domain-containing protein</fullName>
    </recommendedName>
</protein>
<keyword evidence="2" id="KW-1185">Reference proteome</keyword>
<dbReference type="InParanoid" id="H3AGJ7"/>
<proteinExistence type="predicted"/>
<name>H3AGJ7_LATCH</name>
<dbReference type="HOGENOM" id="CLU_015859_0_0_1"/>
<dbReference type="eggNOG" id="ENOG502R035">
    <property type="taxonomic scope" value="Eukaryota"/>
</dbReference>
<dbReference type="OMA" id="KWHCLCH"/>
<dbReference type="InterPro" id="IPR012337">
    <property type="entry name" value="RNaseH-like_sf"/>
</dbReference>
<evidence type="ECO:0000313" key="2">
    <source>
        <dbReference type="Proteomes" id="UP000008672"/>
    </source>
</evidence>
<dbReference type="Ensembl" id="ENSLACT00000008837.1">
    <property type="protein sequence ID" value="ENSLACP00000008768.1"/>
    <property type="gene ID" value="ENSLACG00000007750.1"/>
</dbReference>
<dbReference type="AlphaFoldDB" id="H3AGJ7"/>
<dbReference type="EMBL" id="AFYH01086573">
    <property type="status" value="NOT_ANNOTATED_CDS"/>
    <property type="molecule type" value="Genomic_DNA"/>
</dbReference>
<dbReference type="SUPFAM" id="SSF53098">
    <property type="entry name" value="Ribonuclease H-like"/>
    <property type="match status" value="1"/>
</dbReference>
<dbReference type="PANTHER" id="PTHR46880">
    <property type="entry name" value="RAS-ASSOCIATING DOMAIN-CONTAINING PROTEIN"/>
    <property type="match status" value="1"/>
</dbReference>
<evidence type="ECO:0000313" key="1">
    <source>
        <dbReference type="Ensembl" id="ENSLACP00000008768.1"/>
    </source>
</evidence>
<reference evidence="1" key="2">
    <citation type="submission" date="2025-08" db="UniProtKB">
        <authorList>
            <consortium name="Ensembl"/>
        </authorList>
    </citation>
    <scope>IDENTIFICATION</scope>
</reference>
<sequence length="621" mass="69596">PSCWSKKQASYFLKANPWLLFSGGKLGCQVCREVGRLGASTRQGISQTSKEWSLCSVGFYGATKKLQYSSLRKKIFEHGKNATHAVAAQIVADVKKNVLENAVAKQKRHLYESTARVFRSVYSCAKNQPLNDLPDLVDLQQSNGAILHSEWSAREIADFIGQEMKKLCDEIIASGAKISVFVDESTTVTSNSVLILNICTVFIPRLFCFFLDLIEVEGSDAGMMVMAVKPCLGKHGFWHEYLSKNFTCRVCSDAASVMVEIKSGVLTSLTNDYPDLIKWHCLCHRIELSIGDTIKEVGGINHLKIFLDKIHSVYSQSPKNQWELSACASEFGVQLNKVGKILTVCWVASRFRAVSAMWKNYAVLHAHFTFVSEDQSRDAKTQETFRGLAKSLASEEFVLNLGLLMDTLEEVSKVSEHLQRDDVSNRTVWAIEKMKQEAPPHILETQQAVAEQVFKSVPLLKSLVDNLRSRLFTTVAPNRSILPGGHNQQNVSDLNELIDQIQVLDPSKWPLGTESPWYKGNRKLKKLCEKLHLSFEPNKESFRDYIDSKGKEVPEDLKPLVFATETIPVTSADAERGFSTMSNICTLRNSLKAPQLAQLMFISLLGPPVHSFNPVPYVKKW</sequence>